<evidence type="ECO:0000313" key="2">
    <source>
        <dbReference type="Proteomes" id="UP000030671"/>
    </source>
</evidence>
<dbReference type="HOGENOM" id="CLU_121527_0_0_1"/>
<proteinExistence type="predicted"/>
<gene>
    <name evidence="1" type="ORF">HETIRDRAFT_326766</name>
</gene>
<dbReference type="EMBL" id="KI925463">
    <property type="protein sequence ID" value="ETW77191.1"/>
    <property type="molecule type" value="Genomic_DNA"/>
</dbReference>
<name>W4JWC8_HETIT</name>
<organism evidence="1 2">
    <name type="scientific">Heterobasidion irregulare (strain TC 32-1)</name>
    <dbReference type="NCBI Taxonomy" id="747525"/>
    <lineage>
        <taxon>Eukaryota</taxon>
        <taxon>Fungi</taxon>
        <taxon>Dikarya</taxon>
        <taxon>Basidiomycota</taxon>
        <taxon>Agaricomycotina</taxon>
        <taxon>Agaricomycetes</taxon>
        <taxon>Russulales</taxon>
        <taxon>Bondarzewiaceae</taxon>
        <taxon>Heterobasidion</taxon>
        <taxon>Heterobasidion annosum species complex</taxon>
    </lineage>
</organism>
<dbReference type="KEGG" id="hir:HETIRDRAFT_326766"/>
<dbReference type="InParanoid" id="W4JWC8"/>
<protein>
    <submittedName>
        <fullName evidence="1">Uncharacterized protein</fullName>
    </submittedName>
</protein>
<reference evidence="1 2" key="1">
    <citation type="journal article" date="2012" name="New Phytol.">
        <title>Insight into trade-off between wood decay and parasitism from the genome of a fungal forest pathogen.</title>
        <authorList>
            <person name="Olson A."/>
            <person name="Aerts A."/>
            <person name="Asiegbu F."/>
            <person name="Belbahri L."/>
            <person name="Bouzid O."/>
            <person name="Broberg A."/>
            <person name="Canback B."/>
            <person name="Coutinho P.M."/>
            <person name="Cullen D."/>
            <person name="Dalman K."/>
            <person name="Deflorio G."/>
            <person name="van Diepen L.T."/>
            <person name="Dunand C."/>
            <person name="Duplessis S."/>
            <person name="Durling M."/>
            <person name="Gonthier P."/>
            <person name="Grimwood J."/>
            <person name="Fossdal C.G."/>
            <person name="Hansson D."/>
            <person name="Henrissat B."/>
            <person name="Hietala A."/>
            <person name="Himmelstrand K."/>
            <person name="Hoffmeister D."/>
            <person name="Hogberg N."/>
            <person name="James T.Y."/>
            <person name="Karlsson M."/>
            <person name="Kohler A."/>
            <person name="Kues U."/>
            <person name="Lee Y.H."/>
            <person name="Lin Y.C."/>
            <person name="Lind M."/>
            <person name="Lindquist E."/>
            <person name="Lombard V."/>
            <person name="Lucas S."/>
            <person name="Lunden K."/>
            <person name="Morin E."/>
            <person name="Murat C."/>
            <person name="Park J."/>
            <person name="Raffaello T."/>
            <person name="Rouze P."/>
            <person name="Salamov A."/>
            <person name="Schmutz J."/>
            <person name="Solheim H."/>
            <person name="Stahlberg J."/>
            <person name="Velez H."/>
            <person name="de Vries R.P."/>
            <person name="Wiebenga A."/>
            <person name="Woodward S."/>
            <person name="Yakovlev I."/>
            <person name="Garbelotto M."/>
            <person name="Martin F."/>
            <person name="Grigoriev I.V."/>
            <person name="Stenlid J."/>
        </authorList>
    </citation>
    <scope>NUCLEOTIDE SEQUENCE [LARGE SCALE GENOMIC DNA]</scope>
    <source>
        <strain evidence="1 2">TC 32-1</strain>
    </source>
</reference>
<dbReference type="Proteomes" id="UP000030671">
    <property type="component" value="Unassembled WGS sequence"/>
</dbReference>
<accession>W4JWC8</accession>
<dbReference type="GeneID" id="20671269"/>
<sequence>MFIANRAVLTTYGAHNQVDVISMSKELGKQPWEIDDERLPDLWGLSAQWLLDRGYRLYNPCPENRYDSAICEPPQATQWDFQHPYAFHAYIPSQPFDEISFQRHLYPAQDEKGRDVVIKAVVKGSQELTIFRILLEVPEIFDPRTFPSIIPILNILDTPHDYMFVVMPRWGRSGMAFADVASELYHRIDHSCL</sequence>
<dbReference type="AlphaFoldDB" id="W4JWC8"/>
<dbReference type="RefSeq" id="XP_009550731.1">
    <property type="nucleotide sequence ID" value="XM_009552436.1"/>
</dbReference>
<dbReference type="OrthoDB" id="2722301at2759"/>
<evidence type="ECO:0000313" key="1">
    <source>
        <dbReference type="EMBL" id="ETW77191.1"/>
    </source>
</evidence>
<keyword evidence="2" id="KW-1185">Reference proteome</keyword>